<keyword evidence="3" id="KW-1185">Reference proteome</keyword>
<sequence>MSEIHLASAAWPDGSECFLSHKAAAVLTGTLLQPAVKSGRVFLLQTLSCLLKVILLNLERSSDARHKKGLARRPKALGEGAHHNVHVSGVDVEQLGHSPPRWSHCSDTVGLIQSAVGEEKRDIENDGGRLQHGWQRARESGGMQGAEGKGEELSLSLL</sequence>
<accession>A0A4Z2IAA8</accession>
<comment type="caution">
    <text evidence="2">The sequence shown here is derived from an EMBL/GenBank/DDBJ whole genome shotgun (WGS) entry which is preliminary data.</text>
</comment>
<gene>
    <name evidence="2" type="ORF">EYF80_015418</name>
</gene>
<evidence type="ECO:0000313" key="2">
    <source>
        <dbReference type="EMBL" id="TNN74335.1"/>
    </source>
</evidence>
<dbReference type="EMBL" id="SRLO01000115">
    <property type="protein sequence ID" value="TNN74335.1"/>
    <property type="molecule type" value="Genomic_DNA"/>
</dbReference>
<protein>
    <submittedName>
        <fullName evidence="2">Uncharacterized protein</fullName>
    </submittedName>
</protein>
<evidence type="ECO:0000256" key="1">
    <source>
        <dbReference type="SAM" id="MobiDB-lite"/>
    </source>
</evidence>
<reference evidence="2 3" key="1">
    <citation type="submission" date="2019-03" db="EMBL/GenBank/DDBJ databases">
        <title>First draft genome of Liparis tanakae, snailfish: a comprehensive survey of snailfish specific genes.</title>
        <authorList>
            <person name="Kim W."/>
            <person name="Song I."/>
            <person name="Jeong J.-H."/>
            <person name="Kim D."/>
            <person name="Kim S."/>
            <person name="Ryu S."/>
            <person name="Song J.Y."/>
            <person name="Lee S.K."/>
        </authorList>
    </citation>
    <scope>NUCLEOTIDE SEQUENCE [LARGE SCALE GENOMIC DNA]</scope>
    <source>
        <tissue evidence="2">Muscle</tissue>
    </source>
</reference>
<feature type="region of interest" description="Disordered" evidence="1">
    <location>
        <begin position="121"/>
        <end position="158"/>
    </location>
</feature>
<evidence type="ECO:0000313" key="3">
    <source>
        <dbReference type="Proteomes" id="UP000314294"/>
    </source>
</evidence>
<name>A0A4Z2IAA8_9TELE</name>
<dbReference type="AlphaFoldDB" id="A0A4Z2IAA8"/>
<dbReference type="Proteomes" id="UP000314294">
    <property type="component" value="Unassembled WGS sequence"/>
</dbReference>
<proteinExistence type="predicted"/>
<organism evidence="2 3">
    <name type="scientific">Liparis tanakae</name>
    <name type="common">Tanaka's snailfish</name>
    <dbReference type="NCBI Taxonomy" id="230148"/>
    <lineage>
        <taxon>Eukaryota</taxon>
        <taxon>Metazoa</taxon>
        <taxon>Chordata</taxon>
        <taxon>Craniata</taxon>
        <taxon>Vertebrata</taxon>
        <taxon>Euteleostomi</taxon>
        <taxon>Actinopterygii</taxon>
        <taxon>Neopterygii</taxon>
        <taxon>Teleostei</taxon>
        <taxon>Neoteleostei</taxon>
        <taxon>Acanthomorphata</taxon>
        <taxon>Eupercaria</taxon>
        <taxon>Perciformes</taxon>
        <taxon>Cottioidei</taxon>
        <taxon>Cottales</taxon>
        <taxon>Liparidae</taxon>
        <taxon>Liparis</taxon>
    </lineage>
</organism>